<reference evidence="1 2" key="1">
    <citation type="submission" date="2018-06" db="EMBL/GenBank/DDBJ databases">
        <title>Complete Genomes of Monosporascus.</title>
        <authorList>
            <person name="Robinson A.J."/>
            <person name="Natvig D.O."/>
        </authorList>
    </citation>
    <scope>NUCLEOTIDE SEQUENCE [LARGE SCALE GENOMIC DNA]</scope>
    <source>
        <strain evidence="1 2">CBS 609.92</strain>
    </source>
</reference>
<accession>A0ABY0GZF7</accession>
<dbReference type="PANTHER" id="PTHR40619:SF3">
    <property type="entry name" value="FUNGAL STAND N-TERMINAL GOODBYE DOMAIN-CONTAINING PROTEIN"/>
    <property type="match status" value="1"/>
</dbReference>
<comment type="caution">
    <text evidence="1">The sequence shown here is derived from an EMBL/GenBank/DDBJ whole genome shotgun (WGS) entry which is preliminary data.</text>
</comment>
<dbReference type="Proteomes" id="UP000294003">
    <property type="component" value="Unassembled WGS sequence"/>
</dbReference>
<sequence>MGVETSDDKQRAMFVRPKPLGFQAYLAPLQHPDIMEDIKMGTCDWDAVVTAQSVCVAIMERDKKDYAAKGENNPLRRLPRQGETMANTLMPLLDMIPDEMGLRSVRCGLVAIFKDTAETVRQTQAIRETTNENKYLLGRIGKQIHSVLQQLDNNLNKLDEVKQLVHEGRNGNSICVCSSPDDSHPQNISALYAISPEVPMGHNEPFNQPRIMIGELHRCLNVQTPGPTEDIQSVLVQGNRIEEEALGRTRRLLVEPKFIESFAPHQSSFLLVNGHFAGYGYRRTSPLSVFYASLAITMVHTPASVALHFFCGQHIADCDALAGPSGLIRSLILQLLQYPGQPEPSPAFLDADFFGDIVEPGVTVYCIVDNISILEGTGQDAVVVELVDALVAITRDKNARATVKVLLGRENKSTVVVERIPEGNHVALRAAAAQTHPMTLAGIQGGIRSLFLPDAEDAGERCHVRALSHRRRHTGLRHDQHQRIRVFRPGSAGGDGQGSQVNIHTDGHYNSKIYTPGSLVADDVSFKAWKDSPFDYLQIILAGASRERLEALQVPQTAAHMFLRMSMPISESAYPVPRVLDGGLSYSIPFQFITPQHLTMTPCTHTTG</sequence>
<evidence type="ECO:0000313" key="2">
    <source>
        <dbReference type="Proteomes" id="UP000294003"/>
    </source>
</evidence>
<gene>
    <name evidence="1" type="ORF">DL762_008455</name>
</gene>
<name>A0ABY0GZF7_9PEZI</name>
<proteinExistence type="predicted"/>
<dbReference type="EMBL" id="QJNS01000356">
    <property type="protein sequence ID" value="RYO78886.1"/>
    <property type="molecule type" value="Genomic_DNA"/>
</dbReference>
<evidence type="ECO:0008006" key="3">
    <source>
        <dbReference type="Google" id="ProtNLM"/>
    </source>
</evidence>
<dbReference type="PANTHER" id="PTHR40619">
    <property type="entry name" value="FUNGAL STAND N-TERMINAL GOODBYE DOMAIN-CONTAINING PROTEIN"/>
    <property type="match status" value="1"/>
</dbReference>
<protein>
    <recommendedName>
        <fullName evidence="3">Piwi domain-containing protein</fullName>
    </recommendedName>
</protein>
<evidence type="ECO:0000313" key="1">
    <source>
        <dbReference type="EMBL" id="RYO78886.1"/>
    </source>
</evidence>
<organism evidence="1 2">
    <name type="scientific">Monosporascus cannonballus</name>
    <dbReference type="NCBI Taxonomy" id="155416"/>
    <lineage>
        <taxon>Eukaryota</taxon>
        <taxon>Fungi</taxon>
        <taxon>Dikarya</taxon>
        <taxon>Ascomycota</taxon>
        <taxon>Pezizomycotina</taxon>
        <taxon>Sordariomycetes</taxon>
        <taxon>Xylariomycetidae</taxon>
        <taxon>Xylariales</taxon>
        <taxon>Xylariales incertae sedis</taxon>
        <taxon>Monosporascus</taxon>
    </lineage>
</organism>
<keyword evidence="2" id="KW-1185">Reference proteome</keyword>